<dbReference type="Pfam" id="PF24518">
    <property type="entry name" value="Ig_CD22"/>
    <property type="match status" value="1"/>
</dbReference>
<dbReference type="Pfam" id="PF13895">
    <property type="entry name" value="Ig_2"/>
    <property type="match status" value="3"/>
</dbReference>
<dbReference type="Proteomes" id="UP000515145">
    <property type="component" value="Chromosome 1"/>
</dbReference>
<gene>
    <name evidence="10" type="primary">LOC114426075</name>
</gene>
<keyword evidence="6" id="KW-0472">Membrane</keyword>
<evidence type="ECO:0000313" key="9">
    <source>
        <dbReference type="Proteomes" id="UP000515145"/>
    </source>
</evidence>
<evidence type="ECO:0000256" key="3">
    <source>
        <dbReference type="ARBA" id="ARBA00045430"/>
    </source>
</evidence>
<feature type="chain" id="PRO_5027966513" description="B-cell receptor CD22" evidence="7">
    <location>
        <begin position="22"/>
        <end position="597"/>
    </location>
</feature>
<dbReference type="PROSITE" id="PS50835">
    <property type="entry name" value="IG_LIKE"/>
    <property type="match status" value="3"/>
</dbReference>
<dbReference type="InterPro" id="IPR013783">
    <property type="entry name" value="Ig-like_fold"/>
</dbReference>
<dbReference type="OrthoDB" id="9448246at2759"/>
<evidence type="ECO:0000256" key="6">
    <source>
        <dbReference type="SAM" id="Phobius"/>
    </source>
</evidence>
<evidence type="ECO:0000256" key="5">
    <source>
        <dbReference type="SAM" id="MobiDB-lite"/>
    </source>
</evidence>
<keyword evidence="7" id="KW-0732">Signal</keyword>
<comment type="subunit">
    <text evidence="4">Predominantly monomer of isoform CD22-beta. Also found as heterodimer of isoform CD22-beta and a shorter isoform. Interacts with PTPN6/SHP-1, LYN, SYK, PIK3R1/PIK3R2 and PLCG1 upon phosphorylation. Interacts with GRB2, INPP5D and SHC1 upon phosphorylation. May form a complex with INPP5D/SHIP, GRB2 and SHC1.</text>
</comment>
<reference evidence="10" key="1">
    <citation type="submission" date="2025-08" db="UniProtKB">
        <authorList>
            <consortium name="RefSeq"/>
        </authorList>
    </citation>
    <scope>IDENTIFICATION</scope>
</reference>
<evidence type="ECO:0000256" key="2">
    <source>
        <dbReference type="ARBA" id="ARBA00041781"/>
    </source>
</evidence>
<dbReference type="SUPFAM" id="SSF48726">
    <property type="entry name" value="Immunoglobulin"/>
    <property type="match status" value="4"/>
</dbReference>
<dbReference type="CDD" id="cd00096">
    <property type="entry name" value="Ig"/>
    <property type="match status" value="3"/>
</dbReference>
<dbReference type="PANTHER" id="PTHR46013">
    <property type="entry name" value="VASCULAR CELL ADHESION MOLECULE 1"/>
    <property type="match status" value="1"/>
</dbReference>
<dbReference type="InterPro" id="IPR003598">
    <property type="entry name" value="Ig_sub2"/>
</dbReference>
<dbReference type="FunCoup" id="A0A6P7HBI6">
    <property type="interactions" value="753"/>
</dbReference>
<dbReference type="Gene3D" id="2.60.40.10">
    <property type="entry name" value="Immunoglobulins"/>
    <property type="match status" value="4"/>
</dbReference>
<feature type="region of interest" description="Disordered" evidence="5">
    <location>
        <begin position="548"/>
        <end position="597"/>
    </location>
</feature>
<dbReference type="PANTHER" id="PTHR46013:SF4">
    <property type="entry name" value="B-CELL RECEPTOR CD22-RELATED"/>
    <property type="match status" value="1"/>
</dbReference>
<sequence length="597" mass="66544">MRGAATRGFVILLLSVPVVQSKNGYGVTYTSAEICAVKGSTVEIHCTYTYPYEKDGQTTTVHQTLWFTKTILYGPVDLKTDSDYAGRVYSRCHKNKCTLTITDLRQSDSAEYKFRFITNHQGGKYSGSPGVTLSVTDLRVQVIRLSHYTDYTWAWLTCQRSCQPDHGSCVWFKNRQEVVGKTFCTLSGYFTSTDSFSCAVRGYERFPSPSVYPPKLPSVSVSPSGDIVEGQSVTLTCSSDANPPANYIWYKDNGGENLSKGAQFILRSIQSSDSGKYFCNADNNLGTKTSEYKHVDVKYPPKLPSVSVSPSAVEGHSVTLTCSSDANPAANYTWYKEDQRVPLGSTGIYHFTSIRSEDRGIYYCKSENKHGQKSSFLSVEVQYPPKLPSVSVSPSVDTVEGHSLTLTCSSDANPAANYTWYKKDEAAPKASGQNFTITETRAEHSGSYYCEAQNSRGRQSSSLHLITVVRETWKLVYIGTASVIFLVVILLLVFLLIRNKRPSKASPESGENPENRQQHLPHDLEEQEDLQYASVHFLKNQKDPIYSSIRAGGPHRYREEEEEEEDVVVQQNTVVKFKSASSAPRTRREETEDPTAL</sequence>
<dbReference type="RefSeq" id="XP_028249066.1">
    <property type="nucleotide sequence ID" value="XM_028393265.1"/>
</dbReference>
<name>A0A6P7HBI6_9TELE</name>
<evidence type="ECO:0000256" key="4">
    <source>
        <dbReference type="ARBA" id="ARBA00046458"/>
    </source>
</evidence>
<dbReference type="SMART" id="SM00408">
    <property type="entry name" value="IGc2"/>
    <property type="match status" value="3"/>
</dbReference>
<proteinExistence type="predicted"/>
<dbReference type="AlphaFoldDB" id="A0A6P7HBI6"/>
<feature type="signal peptide" evidence="7">
    <location>
        <begin position="1"/>
        <end position="21"/>
    </location>
</feature>
<dbReference type="InterPro" id="IPR003599">
    <property type="entry name" value="Ig_sub"/>
</dbReference>
<organism evidence="9 10">
    <name type="scientific">Parambassis ranga</name>
    <name type="common">Indian glassy fish</name>
    <dbReference type="NCBI Taxonomy" id="210632"/>
    <lineage>
        <taxon>Eukaryota</taxon>
        <taxon>Metazoa</taxon>
        <taxon>Chordata</taxon>
        <taxon>Craniata</taxon>
        <taxon>Vertebrata</taxon>
        <taxon>Euteleostomi</taxon>
        <taxon>Actinopterygii</taxon>
        <taxon>Neopterygii</taxon>
        <taxon>Teleostei</taxon>
        <taxon>Neoteleostei</taxon>
        <taxon>Acanthomorphata</taxon>
        <taxon>Ovalentaria</taxon>
        <taxon>Ambassidae</taxon>
        <taxon>Parambassis</taxon>
    </lineage>
</organism>
<feature type="domain" description="Ig-like" evidence="8">
    <location>
        <begin position="388"/>
        <end position="466"/>
    </location>
</feature>
<dbReference type="InParanoid" id="A0A6P7HBI6"/>
<keyword evidence="6" id="KW-0812">Transmembrane</keyword>
<keyword evidence="9" id="KW-1185">Reference proteome</keyword>
<accession>A0A6P7HBI6</accession>
<keyword evidence="6" id="KW-1133">Transmembrane helix</keyword>
<feature type="compositionally biased region" description="Polar residues" evidence="5">
    <location>
        <begin position="569"/>
        <end position="584"/>
    </location>
</feature>
<feature type="domain" description="Ig-like" evidence="8">
    <location>
        <begin position="304"/>
        <end position="382"/>
    </location>
</feature>
<dbReference type="InterPro" id="IPR036179">
    <property type="entry name" value="Ig-like_dom_sf"/>
</dbReference>
<evidence type="ECO:0000259" key="8">
    <source>
        <dbReference type="PROSITE" id="PS50835"/>
    </source>
</evidence>
<evidence type="ECO:0000256" key="7">
    <source>
        <dbReference type="SAM" id="SignalP"/>
    </source>
</evidence>
<evidence type="ECO:0000256" key="1">
    <source>
        <dbReference type="ARBA" id="ARBA00040106"/>
    </source>
</evidence>
<dbReference type="GeneID" id="114426075"/>
<feature type="transmembrane region" description="Helical" evidence="6">
    <location>
        <begin position="475"/>
        <end position="497"/>
    </location>
</feature>
<dbReference type="SMART" id="SM00409">
    <property type="entry name" value="IG"/>
    <property type="match status" value="4"/>
</dbReference>
<evidence type="ECO:0000313" key="10">
    <source>
        <dbReference type="RefSeq" id="XP_028249066.1"/>
    </source>
</evidence>
<feature type="domain" description="Ig-like" evidence="8">
    <location>
        <begin position="217"/>
        <end position="296"/>
    </location>
</feature>
<protein>
    <recommendedName>
        <fullName evidence="1">B-cell receptor CD22</fullName>
    </recommendedName>
    <alternativeName>
        <fullName evidence="2">Sialic acid-binding Ig-like lectin 2</fullName>
    </alternativeName>
</protein>
<comment type="function">
    <text evidence="3">Most highly expressed siglec (sialic acid-binding immunoglobulin-like lectin) on B-cells that plays a role in various aspects of B-cell biology including differentiation, antigen presentation, and trafficking to bone marrow. Binds to alpha 2,6-linked sialic acid residues of surface molecules such as CD22 itself, CD45 and IgM in a cis configuration. Can also bind to ligands on other cells as an adhesion molecule in a trans configuration. Acts as an inhibitory coreceptor on the surface of B-cells and inhibits B-cell receptor induced signaling, characterized by inhibition of the calcium mobilization and cellular activation. Mechanistically, the immunoreceptor tyrosine-based inhibitory motif domain is phosphorylated by the Src kinase LYN, which in turn leads to the recruitment of the protein tyrosine phosphatase 1/PTPN6, leading to the negative regulation of BCR signaling. If this negative signaling from is of sufficient strength, apoptosis of the B-cell can be induced.</text>
</comment>
<dbReference type="InterPro" id="IPR056386">
    <property type="entry name" value="Ig_CD22"/>
</dbReference>
<dbReference type="InterPro" id="IPR007110">
    <property type="entry name" value="Ig-like_dom"/>
</dbReference>